<sequence length="371" mass="42375">METLLDYISDTPVYAQLLIAFGFALLIATVMVMIIFPILRASAKKTKSFTLEAFAKRTRTAVFWLIAMLLTFWFWTAISSGIAEAELPFYLPGALHLPRTLLYFFTGVFLIKVVQVVGDTIRYRYNMDDVNNLRERKILTQLQYIQRIASIIIFVVVVSFILLQFEGMRSLGTGLLSTAGVGGIIIGLAAQKSIANLLAGFQIAFTQPIRLDDVLIVEGEYGTVEEITLTYVTLKLWDQRRLIVPLNYFIDHYFQNWTRFNSELTGSVFLHLDYTFPVDKLRAEVNRYLPTQELWDERVNSVAVTDTTDRVIVVRILVSSNNAGNTFTLRCNTREHMLQWIRENYPDSLPTTRTDKGQILTPGVIEELDEN</sequence>
<feature type="transmembrane region" description="Helical" evidence="5">
    <location>
        <begin position="144"/>
        <end position="165"/>
    </location>
</feature>
<dbReference type="InterPro" id="IPR010920">
    <property type="entry name" value="LSM_dom_sf"/>
</dbReference>
<gene>
    <name evidence="7" type="ORF">FUA23_20710</name>
</gene>
<evidence type="ECO:0000256" key="3">
    <source>
        <dbReference type="ARBA" id="ARBA00022989"/>
    </source>
</evidence>
<evidence type="ECO:0000256" key="1">
    <source>
        <dbReference type="ARBA" id="ARBA00004370"/>
    </source>
</evidence>
<evidence type="ECO:0000313" key="7">
    <source>
        <dbReference type="EMBL" id="TXF85226.1"/>
    </source>
</evidence>
<evidence type="ECO:0000256" key="4">
    <source>
        <dbReference type="ARBA" id="ARBA00023136"/>
    </source>
</evidence>
<feature type="transmembrane region" description="Helical" evidence="5">
    <location>
        <begin position="171"/>
        <end position="190"/>
    </location>
</feature>
<comment type="subcellular location">
    <subcellularLocation>
        <location evidence="1">Membrane</location>
    </subcellularLocation>
</comment>
<evidence type="ECO:0000313" key="8">
    <source>
        <dbReference type="Proteomes" id="UP000321907"/>
    </source>
</evidence>
<evidence type="ECO:0000256" key="5">
    <source>
        <dbReference type="SAM" id="Phobius"/>
    </source>
</evidence>
<dbReference type="Gene3D" id="2.30.30.60">
    <property type="match status" value="1"/>
</dbReference>
<dbReference type="Pfam" id="PF00924">
    <property type="entry name" value="MS_channel_2nd"/>
    <property type="match status" value="1"/>
</dbReference>
<protein>
    <submittedName>
        <fullName evidence="7">Mechanosensitive ion channel family protein</fullName>
    </submittedName>
</protein>
<dbReference type="EMBL" id="VOXD01000048">
    <property type="protein sequence ID" value="TXF85226.1"/>
    <property type="molecule type" value="Genomic_DNA"/>
</dbReference>
<dbReference type="GO" id="GO:0008381">
    <property type="term" value="F:mechanosensitive monoatomic ion channel activity"/>
    <property type="evidence" value="ECO:0007669"/>
    <property type="project" value="UniProtKB-ARBA"/>
</dbReference>
<feature type="domain" description="Mechanosensitive ion channel MscS" evidence="6">
    <location>
        <begin position="193"/>
        <end position="259"/>
    </location>
</feature>
<dbReference type="AlphaFoldDB" id="A0A5C7FIB8"/>
<feature type="transmembrane region" description="Helical" evidence="5">
    <location>
        <begin position="13"/>
        <end position="39"/>
    </location>
</feature>
<dbReference type="GO" id="GO:0016020">
    <property type="term" value="C:membrane"/>
    <property type="evidence" value="ECO:0007669"/>
    <property type="project" value="UniProtKB-SubCell"/>
</dbReference>
<dbReference type="PANTHER" id="PTHR30566:SF25">
    <property type="entry name" value="INNER MEMBRANE PROTEIN"/>
    <property type="match status" value="1"/>
</dbReference>
<keyword evidence="8" id="KW-1185">Reference proteome</keyword>
<dbReference type="PANTHER" id="PTHR30566">
    <property type="entry name" value="YNAI-RELATED MECHANOSENSITIVE ION CHANNEL"/>
    <property type="match status" value="1"/>
</dbReference>
<feature type="transmembrane region" description="Helical" evidence="5">
    <location>
        <begin position="60"/>
        <end position="82"/>
    </location>
</feature>
<dbReference type="Proteomes" id="UP000321907">
    <property type="component" value="Unassembled WGS sequence"/>
</dbReference>
<feature type="transmembrane region" description="Helical" evidence="5">
    <location>
        <begin position="102"/>
        <end position="123"/>
    </location>
</feature>
<keyword evidence="3 5" id="KW-1133">Transmembrane helix</keyword>
<dbReference type="RefSeq" id="WP_147932691.1">
    <property type="nucleotide sequence ID" value="NZ_VOXD01000048.1"/>
</dbReference>
<name>A0A5C7FIB8_9BACT</name>
<dbReference type="InterPro" id="IPR023408">
    <property type="entry name" value="MscS_beta-dom_sf"/>
</dbReference>
<dbReference type="InterPro" id="IPR006685">
    <property type="entry name" value="MscS_channel_2nd"/>
</dbReference>
<dbReference type="Gene3D" id="1.10.287.1260">
    <property type="match status" value="1"/>
</dbReference>
<reference evidence="7 8" key="1">
    <citation type="submission" date="2019-08" db="EMBL/GenBank/DDBJ databases">
        <title>Lewinella sp. strain SSH13 Genome sequencing and assembly.</title>
        <authorList>
            <person name="Kim I."/>
        </authorList>
    </citation>
    <scope>NUCLEOTIDE SEQUENCE [LARGE SCALE GENOMIC DNA]</scope>
    <source>
        <strain evidence="7 8">SSH13</strain>
    </source>
</reference>
<evidence type="ECO:0000259" key="6">
    <source>
        <dbReference type="Pfam" id="PF00924"/>
    </source>
</evidence>
<proteinExistence type="predicted"/>
<accession>A0A5C7FIB8</accession>
<keyword evidence="2 5" id="KW-0812">Transmembrane</keyword>
<evidence type="ECO:0000256" key="2">
    <source>
        <dbReference type="ARBA" id="ARBA00022692"/>
    </source>
</evidence>
<dbReference type="OrthoDB" id="9792218at2"/>
<keyword evidence="4 5" id="KW-0472">Membrane</keyword>
<dbReference type="SUPFAM" id="SSF50182">
    <property type="entry name" value="Sm-like ribonucleoproteins"/>
    <property type="match status" value="1"/>
</dbReference>
<comment type="caution">
    <text evidence="7">The sequence shown here is derived from an EMBL/GenBank/DDBJ whole genome shotgun (WGS) entry which is preliminary data.</text>
</comment>
<organism evidence="7 8">
    <name type="scientific">Neolewinella aurantiaca</name>
    <dbReference type="NCBI Taxonomy" id="2602767"/>
    <lineage>
        <taxon>Bacteria</taxon>
        <taxon>Pseudomonadati</taxon>
        <taxon>Bacteroidota</taxon>
        <taxon>Saprospiria</taxon>
        <taxon>Saprospirales</taxon>
        <taxon>Lewinellaceae</taxon>
        <taxon>Neolewinella</taxon>
    </lineage>
</organism>